<keyword evidence="2" id="KW-1185">Reference proteome</keyword>
<name>A0ABV7TE51_9RHOB</name>
<dbReference type="RefSeq" id="WP_386734654.1">
    <property type="nucleotide sequence ID" value="NZ_JBHRXI010000004.1"/>
</dbReference>
<gene>
    <name evidence="1" type="ORF">ACFORG_06920</name>
</gene>
<organism evidence="1 2">
    <name type="scientific">Lutimaribacter marinistellae</name>
    <dbReference type="NCBI Taxonomy" id="1820329"/>
    <lineage>
        <taxon>Bacteria</taxon>
        <taxon>Pseudomonadati</taxon>
        <taxon>Pseudomonadota</taxon>
        <taxon>Alphaproteobacteria</taxon>
        <taxon>Rhodobacterales</taxon>
        <taxon>Roseobacteraceae</taxon>
        <taxon>Lutimaribacter</taxon>
    </lineage>
</organism>
<sequence>MDPELFLSAQDRVWPVVLSELEQGRKTSHWMWFVFPQLDALGRSATAKRFGLRGLDDAASYLAHPVLRERLVEVSQLMLRHQGLSAQDILGKVDAMKLRSSMTLFAAVPGSPRIFAHVLDRFFDGAGCPVTLQEIA</sequence>
<dbReference type="InterPro" id="IPR014937">
    <property type="entry name" value="DUF1810"/>
</dbReference>
<evidence type="ECO:0000313" key="1">
    <source>
        <dbReference type="EMBL" id="MFC3613488.1"/>
    </source>
</evidence>
<comment type="caution">
    <text evidence="1">The sequence shown here is derived from an EMBL/GenBank/DDBJ whole genome shotgun (WGS) entry which is preliminary data.</text>
</comment>
<dbReference type="Proteomes" id="UP001595629">
    <property type="component" value="Unassembled WGS sequence"/>
</dbReference>
<evidence type="ECO:0000313" key="2">
    <source>
        <dbReference type="Proteomes" id="UP001595629"/>
    </source>
</evidence>
<dbReference type="InterPro" id="IPR036287">
    <property type="entry name" value="Rv1873-like_sf"/>
</dbReference>
<dbReference type="PIRSF" id="PIRSF008546">
    <property type="entry name" value="UCP008546"/>
    <property type="match status" value="1"/>
</dbReference>
<reference evidence="2" key="1">
    <citation type="journal article" date="2019" name="Int. J. Syst. Evol. Microbiol.">
        <title>The Global Catalogue of Microorganisms (GCM) 10K type strain sequencing project: providing services to taxonomists for standard genome sequencing and annotation.</title>
        <authorList>
            <consortium name="The Broad Institute Genomics Platform"/>
            <consortium name="The Broad Institute Genome Sequencing Center for Infectious Disease"/>
            <person name="Wu L."/>
            <person name="Ma J."/>
        </authorList>
    </citation>
    <scope>NUCLEOTIDE SEQUENCE [LARGE SCALE GENOMIC DNA]</scope>
    <source>
        <strain evidence="2">KCTC 42911</strain>
    </source>
</reference>
<protein>
    <submittedName>
        <fullName evidence="1">DUF1810 domain-containing protein</fullName>
    </submittedName>
</protein>
<dbReference type="Pfam" id="PF08837">
    <property type="entry name" value="DUF1810"/>
    <property type="match status" value="1"/>
</dbReference>
<accession>A0ABV7TE51</accession>
<dbReference type="SUPFAM" id="SSF140736">
    <property type="entry name" value="Rv1873-like"/>
    <property type="match status" value="1"/>
</dbReference>
<dbReference type="Gene3D" id="1.25.40.380">
    <property type="entry name" value="Protein of unknown function DUF1810"/>
    <property type="match status" value="1"/>
</dbReference>
<proteinExistence type="predicted"/>
<dbReference type="EMBL" id="JBHRXI010000004">
    <property type="protein sequence ID" value="MFC3613488.1"/>
    <property type="molecule type" value="Genomic_DNA"/>
</dbReference>